<evidence type="ECO:0000313" key="3">
    <source>
        <dbReference type="Proteomes" id="UP000199051"/>
    </source>
</evidence>
<sequence>MAEQATVDRAVELRLPRPRSETIGGRAPTWPTTTPLDDEDYEPTIIRGRD</sequence>
<organism evidence="2 3">
    <name type="scientific">Actinokineospora terrae</name>
    <dbReference type="NCBI Taxonomy" id="155974"/>
    <lineage>
        <taxon>Bacteria</taxon>
        <taxon>Bacillati</taxon>
        <taxon>Actinomycetota</taxon>
        <taxon>Actinomycetes</taxon>
        <taxon>Pseudonocardiales</taxon>
        <taxon>Pseudonocardiaceae</taxon>
        <taxon>Actinokineospora</taxon>
    </lineage>
</organism>
<dbReference type="RefSeq" id="WP_177215593.1">
    <property type="nucleotide sequence ID" value="NZ_FOGI01000006.1"/>
</dbReference>
<dbReference type="AlphaFoldDB" id="A0A1H9TIF3"/>
<gene>
    <name evidence="2" type="ORF">SAMN04487818_106287</name>
</gene>
<evidence type="ECO:0000313" key="2">
    <source>
        <dbReference type="EMBL" id="SER96639.1"/>
    </source>
</evidence>
<feature type="region of interest" description="Disordered" evidence="1">
    <location>
        <begin position="1"/>
        <end position="50"/>
    </location>
</feature>
<reference evidence="3" key="1">
    <citation type="submission" date="2016-10" db="EMBL/GenBank/DDBJ databases">
        <authorList>
            <person name="Varghese N."/>
            <person name="Submissions S."/>
        </authorList>
    </citation>
    <scope>NUCLEOTIDE SEQUENCE [LARGE SCALE GENOMIC DNA]</scope>
    <source>
        <strain evidence="3">DSM 44260</strain>
    </source>
</reference>
<dbReference type="Proteomes" id="UP000199051">
    <property type="component" value="Unassembled WGS sequence"/>
</dbReference>
<proteinExistence type="predicted"/>
<evidence type="ECO:0000256" key="1">
    <source>
        <dbReference type="SAM" id="MobiDB-lite"/>
    </source>
</evidence>
<protein>
    <submittedName>
        <fullName evidence="2">Uncharacterized protein</fullName>
    </submittedName>
</protein>
<name>A0A1H9TIF3_9PSEU</name>
<keyword evidence="3" id="KW-1185">Reference proteome</keyword>
<feature type="compositionally biased region" description="Basic and acidic residues" evidence="1">
    <location>
        <begin position="9"/>
        <end position="20"/>
    </location>
</feature>
<accession>A0A1H9TIF3</accession>
<dbReference type="EMBL" id="FOGI01000006">
    <property type="protein sequence ID" value="SER96639.1"/>
    <property type="molecule type" value="Genomic_DNA"/>
</dbReference>